<accession>A4ZY35</accession>
<feature type="region of interest" description="Disordered" evidence="1">
    <location>
        <begin position="432"/>
        <end position="500"/>
    </location>
</feature>
<feature type="region of interest" description="Disordered" evidence="1">
    <location>
        <begin position="59"/>
        <end position="87"/>
    </location>
</feature>
<dbReference type="OMA" id="AWMAPAT"/>
<dbReference type="OrthoDB" id="337735at2759"/>
<feature type="compositionally biased region" description="Basic and acidic residues" evidence="1">
    <location>
        <begin position="488"/>
        <end position="500"/>
    </location>
</feature>
<dbReference type="PANTHER" id="PTHR15615:SF117">
    <property type="entry name" value="PHO85 CYCLIN PHO80"/>
    <property type="match status" value="1"/>
</dbReference>
<dbReference type="RefSeq" id="XP_011387291.1">
    <property type="nucleotide sequence ID" value="XM_011388989.1"/>
</dbReference>
<dbReference type="eggNOG" id="KOG1674">
    <property type="taxonomic scope" value="Eukaryota"/>
</dbReference>
<dbReference type="PANTHER" id="PTHR15615">
    <property type="match status" value="1"/>
</dbReference>
<feature type="compositionally biased region" description="Low complexity" evidence="1">
    <location>
        <begin position="327"/>
        <end position="413"/>
    </location>
</feature>
<dbReference type="Pfam" id="PF08613">
    <property type="entry name" value="Cyclin"/>
    <property type="match status" value="1"/>
</dbReference>
<feature type="compositionally biased region" description="Low complexity" evidence="1">
    <location>
        <begin position="77"/>
        <end position="87"/>
    </location>
</feature>
<evidence type="ECO:0000313" key="4">
    <source>
        <dbReference type="Proteomes" id="UP000000561"/>
    </source>
</evidence>
<dbReference type="CDD" id="cd20558">
    <property type="entry name" value="CYCLIN_ScPCL7-like"/>
    <property type="match status" value="1"/>
</dbReference>
<feature type="compositionally biased region" description="Polar residues" evidence="1">
    <location>
        <begin position="447"/>
        <end position="484"/>
    </location>
</feature>
<name>A4ZY35_MYCMD</name>
<proteinExistence type="predicted"/>
<dbReference type="GO" id="GO:0019901">
    <property type="term" value="F:protein kinase binding"/>
    <property type="evidence" value="ECO:0007669"/>
    <property type="project" value="InterPro"/>
</dbReference>
<evidence type="ECO:0000256" key="1">
    <source>
        <dbReference type="SAM" id="MobiDB-lite"/>
    </source>
</evidence>
<dbReference type="AlphaFoldDB" id="A4ZY35"/>
<dbReference type="EMBL" id="CM003141">
    <property type="protein sequence ID" value="KIS71526.1"/>
    <property type="molecule type" value="Genomic_DNA"/>
</dbReference>
<organism evidence="2">
    <name type="scientific">Mycosarcoma maydis</name>
    <name type="common">Corn smut fungus</name>
    <name type="synonym">Ustilago maydis</name>
    <dbReference type="NCBI Taxonomy" id="5270"/>
    <lineage>
        <taxon>Eukaryota</taxon>
        <taxon>Fungi</taxon>
        <taxon>Dikarya</taxon>
        <taxon>Basidiomycota</taxon>
        <taxon>Ustilaginomycotina</taxon>
        <taxon>Ustilaginomycetes</taxon>
        <taxon>Ustilaginales</taxon>
        <taxon>Ustilaginaceae</taxon>
        <taxon>Mycosarcoma</taxon>
    </lineage>
</organism>
<reference evidence="4" key="4">
    <citation type="submission" date="2014-09" db="EMBL/GenBank/DDBJ databases">
        <authorList>
            <person name="Gueldener U."/>
            <person name="Muensterkoetter M."/>
            <person name="Walter M.C."/>
            <person name="Mannhaupt G."/>
            <person name="Kahmann R."/>
        </authorList>
    </citation>
    <scope>GENOME REANNOTATION</scope>
    <source>
        <strain evidence="4">521 / FGSC 9021</strain>
    </source>
</reference>
<evidence type="ECO:0000313" key="2">
    <source>
        <dbReference type="EMBL" id="ABP52034.1"/>
    </source>
</evidence>
<reference evidence="3 4" key="2">
    <citation type="journal article" date="2006" name="Nature">
        <title>Insights from the genome of the biotrophic fungal plant pathogen Ustilago maydis.</title>
        <authorList>
            <person name="Kamper J."/>
            <person name="Kahmann R."/>
            <person name="Bolker M."/>
            <person name="Ma L.J."/>
            <person name="Brefort T."/>
            <person name="Saville B.J."/>
            <person name="Banuett F."/>
            <person name="Kronstad J.W."/>
            <person name="Gold S.E."/>
            <person name="Muller O."/>
            <person name="Perlin M.H."/>
            <person name="Wosten H.A."/>
            <person name="de Vries R."/>
            <person name="Ruiz-Herrera J."/>
            <person name="Reynaga-Pena C.G."/>
            <person name="Snetselaar K."/>
            <person name="McCann M."/>
            <person name="Perez-Martin J."/>
            <person name="Feldbrugge M."/>
            <person name="Basse C.W."/>
            <person name="Steinberg G."/>
            <person name="Ibeas J.I."/>
            <person name="Holloman W."/>
            <person name="Guzman P."/>
            <person name="Farman M."/>
            <person name="Stajich J.E."/>
            <person name="Sentandreu R."/>
            <person name="Gonzalez-Prieto J.M."/>
            <person name="Kennell J.C."/>
            <person name="Molina L."/>
            <person name="Schirawski J."/>
            <person name="Mendoza-Mendoza A."/>
            <person name="Greilinger D."/>
            <person name="Munch K."/>
            <person name="Rossel N."/>
            <person name="Scherer M."/>
            <person name="Vranes M."/>
            <person name="Ladendorf O."/>
            <person name="Vincon V."/>
            <person name="Fuchs U."/>
            <person name="Sandrock B."/>
            <person name="Meng S."/>
            <person name="Ho E.C."/>
            <person name="Cahill M.J."/>
            <person name="Boyce K.J."/>
            <person name="Klose J."/>
            <person name="Klosterman S.J."/>
            <person name="Deelstra H.J."/>
            <person name="Ortiz-Castellanos L."/>
            <person name="Li W."/>
            <person name="Sanchez-Alonso P."/>
            <person name="Schreier P.H."/>
            <person name="Hauser-Hahn I."/>
            <person name="Vaupel M."/>
            <person name="Koopmann E."/>
            <person name="Friedrich G."/>
            <person name="Voss H."/>
            <person name="Schluter T."/>
            <person name="Margolis J."/>
            <person name="Platt D."/>
            <person name="Swimmer C."/>
            <person name="Gnirke A."/>
            <person name="Chen F."/>
            <person name="Vysotskaia V."/>
            <person name="Mannhaupt G."/>
            <person name="Guldener U."/>
            <person name="Munsterkotter M."/>
            <person name="Haase D."/>
            <person name="Oesterheld M."/>
            <person name="Mewes H.W."/>
            <person name="Mauceli E.W."/>
            <person name="DeCaprio D."/>
            <person name="Wade C.M."/>
            <person name="Butler J."/>
            <person name="Young S."/>
            <person name="Jaffe D.B."/>
            <person name="Calvo S."/>
            <person name="Nusbaum C."/>
            <person name="Galagan J."/>
            <person name="Birren B.W."/>
        </authorList>
    </citation>
    <scope>NUCLEOTIDE SEQUENCE [LARGE SCALE GENOMIC DNA]</scope>
    <source>
        <strain evidence="3">521</strain>
        <strain evidence="4">521 / FGSC 9021</strain>
    </source>
</reference>
<sequence length="500" mass="52175">MMESVSSKSSPSRSSAHVAPAFPTPGTVAPATVTVASAHSASPLHFSASAVNALSAPAEHSSSSKATPPAIPRPAGSSSSSSASVLSPSTTSVATQTAPSISAANSNTKVLPYLFDDAQLDDVLVLVVDMLVRLTEHNDSLPLDPSALTRFHSRATPNISLSAYLRRIAKYTSIEKCCVLILLVYIDRVCERLEGFTICGLTVHRFICAAILCASKALCDAFNTNEHYAKVGGISLQEINLLEKEFLQIIDWRLICGGAELQHYYASLVRNHKDYVLDEPKRAGQNLQEQKQEHGLAAMELDGAEASAGSDMNGHDGTSGNTATDGSIRAGATAQAASSQHSSPFPLPISSSNSNSNTSTSASPFTTSTATNGSGRSLTGVATSSASGSSSGDSQRGAAAGSSSSIVTSPTSAMQVDAEPWMTSQVAAPAMMNRRRKDEHRTPPSPLGQSQVHAPQNGGSSVNAVQTNGHASSTQQAQHSTVSANADAYKRTRFDHPPRQ</sequence>
<dbReference type="Proteomes" id="UP000000561">
    <property type="component" value="Chromosome 2"/>
</dbReference>
<accession>A0A0D1E7S6</accession>
<dbReference type="STRING" id="237631.A0A0D1E7S6"/>
<keyword evidence="4" id="KW-1185">Reference proteome</keyword>
<feature type="region of interest" description="Disordered" evidence="1">
    <location>
        <begin position="306"/>
        <end position="420"/>
    </location>
</feature>
<reference evidence="3" key="1">
    <citation type="submission" date="2003-07" db="EMBL/GenBank/DDBJ databases">
        <authorList>
            <person name="Birren B."/>
            <person name="Nusbaum C."/>
            <person name="Abebe A."/>
            <person name="Abouelleil A."/>
            <person name="Adekoya E."/>
            <person name="Ait-zahra M."/>
            <person name="Allen N."/>
            <person name="Allen T."/>
            <person name="An P."/>
            <person name="Anderson M."/>
            <person name="Anderson S."/>
            <person name="Arachchi H."/>
            <person name="Armbruster J."/>
            <person name="Bachantsang P."/>
            <person name="Baldwin J."/>
            <person name="Barry A."/>
            <person name="Bayul T."/>
            <person name="Blitshsteyn B."/>
            <person name="Bloom T."/>
            <person name="Blye J."/>
            <person name="Boguslavskiy L."/>
            <person name="Borowsky M."/>
            <person name="Boukhgalter B."/>
            <person name="Brunache A."/>
            <person name="Butler J."/>
            <person name="Calixte N."/>
            <person name="Calvo S."/>
            <person name="Camarata J."/>
            <person name="Campo K."/>
            <person name="Chang J."/>
            <person name="Cheshatsang Y."/>
            <person name="Citroen M."/>
            <person name="Collymore A."/>
            <person name="Considine T."/>
            <person name="Cook A."/>
            <person name="Cooke P."/>
            <person name="Corum B."/>
            <person name="Cuomo C."/>
            <person name="David R."/>
            <person name="Dawoe T."/>
            <person name="Degray S."/>
            <person name="Dodge S."/>
            <person name="Dooley K."/>
            <person name="Dorje P."/>
            <person name="Dorjee K."/>
            <person name="Dorris L."/>
            <person name="Duffey N."/>
            <person name="Dupes A."/>
            <person name="Elkins T."/>
            <person name="Engels R."/>
            <person name="Erickson J."/>
            <person name="Farina A."/>
            <person name="Faro S."/>
            <person name="Ferreira P."/>
            <person name="Fischer H."/>
            <person name="Fitzgerald M."/>
            <person name="Foley K."/>
            <person name="Gage D."/>
            <person name="Galagan J."/>
            <person name="Gearin G."/>
            <person name="Gnerre S."/>
            <person name="Gnirke A."/>
            <person name="Goyette A."/>
            <person name="Graham J."/>
            <person name="Grandbois E."/>
            <person name="Gyaltsen K."/>
            <person name="Hafez N."/>
            <person name="Hagopian D."/>
            <person name="Hagos B."/>
            <person name="Hall J."/>
            <person name="Hatcher B."/>
            <person name="Heller A."/>
            <person name="Higgins H."/>
            <person name="Honan T."/>
            <person name="Horn A."/>
            <person name="Houde N."/>
            <person name="Hughes L."/>
            <person name="Hulme W."/>
            <person name="Husby E."/>
            <person name="Iliev I."/>
            <person name="Jaffe D."/>
            <person name="Jones C."/>
            <person name="Kamal M."/>
            <person name="Kamat A."/>
            <person name="Kamvysselis M."/>
            <person name="Karlsson E."/>
            <person name="Kells C."/>
            <person name="Kieu A."/>
            <person name="Kisner P."/>
            <person name="Kodira C."/>
            <person name="Kulbokas E."/>
            <person name="Labutti K."/>
            <person name="Lama D."/>
            <person name="Landers T."/>
            <person name="Leger J."/>
            <person name="Levine S."/>
            <person name="Lewis D."/>
            <person name="Lewis T."/>
            <person name="Lindblad-toh K."/>
            <person name="Liu X."/>
            <person name="Lokyitsang T."/>
            <person name="Lokyitsang Y."/>
            <person name="Lucien O."/>
            <person name="Lui A."/>
            <person name="Ma L.J."/>
            <person name="Mabbitt R."/>
            <person name="Macdonald J."/>
            <person name="Maclean C."/>
            <person name="Major J."/>
            <person name="Manning J."/>
            <person name="Marabella R."/>
            <person name="Maru K."/>
            <person name="Matthews C."/>
            <person name="Mauceli E."/>
            <person name="Mccarthy M."/>
            <person name="Mcdonough S."/>
            <person name="Mcghee T."/>
            <person name="Meldrim J."/>
            <person name="Meneus L."/>
            <person name="Mesirov J."/>
            <person name="Mihalev A."/>
            <person name="Mihova T."/>
            <person name="Mikkelsen T."/>
            <person name="Mlenga V."/>
            <person name="Moru K."/>
            <person name="Mozes J."/>
            <person name="Mulrain L."/>
            <person name="Munson G."/>
            <person name="Naylor J."/>
            <person name="Newes C."/>
            <person name="Nguyen C."/>
            <person name="Nguyen N."/>
            <person name="Nguyen T."/>
            <person name="Nicol R."/>
            <person name="Nielsen C."/>
            <person name="Nizzari M."/>
            <person name="Norbu C."/>
            <person name="Norbu N."/>
            <person name="O'donnell P."/>
            <person name="Okoawo O."/>
            <person name="O'leary S."/>
            <person name="Omotosho B."/>
            <person name="O'neill K."/>
            <person name="Osman S."/>
            <person name="Parker S."/>
            <person name="Perrin D."/>
            <person name="Phunkhang P."/>
            <person name="Piqani B."/>
            <person name="Purcell S."/>
            <person name="Rachupka T."/>
            <person name="Ramasamy U."/>
            <person name="Rameau R."/>
            <person name="Ray V."/>
            <person name="Raymond C."/>
            <person name="Retta R."/>
            <person name="Richardson S."/>
            <person name="Rise C."/>
            <person name="Rodriguez J."/>
            <person name="Rogers J."/>
            <person name="Rogov P."/>
            <person name="Rutman M."/>
            <person name="Schupbach R."/>
            <person name="Seaman C."/>
            <person name="Settipalli S."/>
            <person name="Sharpe T."/>
            <person name="Sheridan J."/>
            <person name="Sherpa N."/>
            <person name="Shi J."/>
            <person name="Smirnov S."/>
            <person name="Smith C."/>
            <person name="Sougnez C."/>
            <person name="Spencer B."/>
            <person name="Stalker J."/>
            <person name="Stange-thomann N."/>
            <person name="Stavropoulos S."/>
            <person name="Stetson K."/>
            <person name="Stone C."/>
            <person name="Stone S."/>
            <person name="Stubbs M."/>
            <person name="Talamas J."/>
            <person name="Tchuinga P."/>
            <person name="Tenzing P."/>
            <person name="Tesfaye S."/>
            <person name="Theodore J."/>
            <person name="Thoulutsang Y."/>
            <person name="Topham K."/>
            <person name="Towey S."/>
            <person name="Tsamla T."/>
            <person name="Tsomo N."/>
            <person name="Vallee D."/>
            <person name="Vassiliev H."/>
            <person name="Venkataraman V."/>
            <person name="Vinson J."/>
            <person name="Vo A."/>
            <person name="Wade C."/>
            <person name="Wang S."/>
            <person name="Wangchuk T."/>
            <person name="Wangdi T."/>
            <person name="Whittaker C."/>
            <person name="Wilkinson J."/>
            <person name="Wu Y."/>
            <person name="Wyman D."/>
            <person name="Yadav S."/>
            <person name="Yang S."/>
            <person name="Yang X."/>
            <person name="Yeager S."/>
            <person name="Yee E."/>
            <person name="Young G."/>
            <person name="Zainoun J."/>
            <person name="Zembeck L."/>
            <person name="Zimmer A."/>
            <person name="Zody M."/>
            <person name="Lander E."/>
        </authorList>
    </citation>
    <scope>NUCLEOTIDE SEQUENCE</scope>
    <source>
        <strain evidence="3">521</strain>
    </source>
</reference>
<reference evidence="3" key="5">
    <citation type="submission" date="2014-09" db="EMBL/GenBank/DDBJ databases">
        <authorList>
            <person name="Guldener U."/>
            <person name="Munsterkotter M."/>
            <person name="Walter M.C."/>
            <person name="Mannhaupt G."/>
            <person name="Kahmann R."/>
        </authorList>
    </citation>
    <scope>NUCLEOTIDE SEQUENCE</scope>
    <source>
        <strain evidence="3">521</strain>
    </source>
</reference>
<dbReference type="GeneID" id="23562447"/>
<dbReference type="EMBL" id="EF494637">
    <property type="protein sequence ID" value="ABP52034.1"/>
    <property type="molecule type" value="Genomic_DNA"/>
</dbReference>
<evidence type="ECO:0000313" key="3">
    <source>
        <dbReference type="EMBL" id="KIS71526.1"/>
    </source>
</evidence>
<dbReference type="InterPro" id="IPR013922">
    <property type="entry name" value="Cyclin_PHO80-like"/>
</dbReference>
<gene>
    <name evidence="2" type="primary">pho80</name>
    <name evidence="3" type="ORF">UMAG_01421</name>
</gene>
<dbReference type="Gene3D" id="1.10.472.10">
    <property type="entry name" value="Cyclin-like"/>
    <property type="match status" value="1"/>
</dbReference>
<dbReference type="VEuPathDB" id="FungiDB:UMAG_01421"/>
<dbReference type="InterPro" id="IPR036915">
    <property type="entry name" value="Cyclin-like_sf"/>
</dbReference>
<protein>
    <submittedName>
        <fullName evidence="2">Alternative cyclin Pho80</fullName>
    </submittedName>
</protein>
<feature type="region of interest" description="Disordered" evidence="1">
    <location>
        <begin position="1"/>
        <end position="27"/>
    </location>
</feature>
<feature type="compositionally biased region" description="Polar residues" evidence="1">
    <location>
        <begin position="316"/>
        <end position="325"/>
    </location>
</feature>
<dbReference type="SUPFAM" id="SSF47954">
    <property type="entry name" value="Cyclin-like"/>
    <property type="match status" value="1"/>
</dbReference>
<reference evidence="2" key="3">
    <citation type="journal article" date="2007" name="Plant Cell">
        <title>Polar growth in the infectious hyphae of the phytopathogen ustilago maydis depends on a virulence-specific cyclin.</title>
        <authorList>
            <person name="Flor-Parra I."/>
            <person name="Castillo-Lluva S."/>
            <person name="Perez-Martin J."/>
        </authorList>
    </citation>
    <scope>NUCLEOTIDE SEQUENCE</scope>
</reference>
<dbReference type="KEGG" id="uma:UMAG_01421"/>